<gene>
    <name evidence="1" type="ORF">C7448_10623</name>
</gene>
<accession>A0A3E0HLN5</accession>
<dbReference type="OrthoDB" id="4775248at2"/>
<dbReference type="EMBL" id="QUNS01000006">
    <property type="protein sequence ID" value="REH47402.1"/>
    <property type="molecule type" value="Genomic_DNA"/>
</dbReference>
<name>A0A3E0HLN5_9FLAO</name>
<keyword evidence="2" id="KW-1185">Reference proteome</keyword>
<proteinExistence type="predicted"/>
<comment type="caution">
    <text evidence="1">The sequence shown here is derived from an EMBL/GenBank/DDBJ whole genome shotgun (WGS) entry which is preliminary data.</text>
</comment>
<dbReference type="Proteomes" id="UP000256884">
    <property type="component" value="Unassembled WGS sequence"/>
</dbReference>
<protein>
    <submittedName>
        <fullName evidence="1">Uncharacterized protein</fullName>
    </submittedName>
</protein>
<sequence>MKIKGKRIRTPKRYLIGILSNKEFYIGIKSSEIDLTKLIESGFSTSLNVGEQVLPSSLGKVSDFNANGSFEKLTDLPKETVYREVEMTDWHGYTHFVDVPYERYQRKPIPAPSIELTIIENNGEKIIVSPKLKNNNSNEFQTKHIINLFLELFGECEVLKDDLTPSFKNIKRLNWNILPQGKYPWSELKDKVGEVISKYNYSKEKKEKIERRTSLINQYSPDFIAIGNAGFHGYMIFGFPDKNIYLLESVHFGNATYVFGNNWEELSKLSKKEILDGDLHTNRFIHRNMWEREIKNLLK</sequence>
<evidence type="ECO:0000313" key="2">
    <source>
        <dbReference type="Proteomes" id="UP000256884"/>
    </source>
</evidence>
<evidence type="ECO:0000313" key="1">
    <source>
        <dbReference type="EMBL" id="REH47402.1"/>
    </source>
</evidence>
<reference evidence="1 2" key="1">
    <citation type="submission" date="2018-08" db="EMBL/GenBank/DDBJ databases">
        <title>Genomic Encyclopedia of Type Strains, Phase IV (KMG-IV): sequencing the most valuable type-strain genomes for metagenomic binning, comparative biology and taxonomic classification.</title>
        <authorList>
            <person name="Goeker M."/>
        </authorList>
    </citation>
    <scope>NUCLEOTIDE SEQUENCE [LARGE SCALE GENOMIC DNA]</scope>
    <source>
        <strain evidence="1 2">DSM 18841</strain>
    </source>
</reference>
<dbReference type="RefSeq" id="WP_115901516.1">
    <property type="nucleotide sequence ID" value="NZ_QUNS01000006.1"/>
</dbReference>
<organism evidence="1 2">
    <name type="scientific">Tenacibaculum gallaicum</name>
    <dbReference type="NCBI Taxonomy" id="561505"/>
    <lineage>
        <taxon>Bacteria</taxon>
        <taxon>Pseudomonadati</taxon>
        <taxon>Bacteroidota</taxon>
        <taxon>Flavobacteriia</taxon>
        <taxon>Flavobacteriales</taxon>
        <taxon>Flavobacteriaceae</taxon>
        <taxon>Tenacibaculum</taxon>
    </lineage>
</organism>
<dbReference type="AlphaFoldDB" id="A0A3E0HLN5"/>